<sequence>MRFVGPDEAGGALQAHVHAEPGGQDVVEALPPAGPVGLLRQLHEAGRLVAVDAVRLEEQLHVRDLQRDLGRLHAADGGRGDVQDPGGLLPLQTRSLPQILESLAENDLSHGGGGPRLAHF</sequence>
<evidence type="ECO:0000313" key="1">
    <source>
        <dbReference type="EMBL" id="KUH39171.1"/>
    </source>
</evidence>
<reference evidence="1 2" key="1">
    <citation type="submission" date="2015-11" db="EMBL/GenBank/DDBJ databases">
        <title>Genome-wide analysis reveals the secondary metabolome in Streptomyces kanasensis ZX01.</title>
        <authorList>
            <person name="Zhang G."/>
            <person name="Han L."/>
            <person name="Feng J."/>
            <person name="Zhang X."/>
        </authorList>
    </citation>
    <scope>NUCLEOTIDE SEQUENCE [LARGE SCALE GENOMIC DNA]</scope>
    <source>
        <strain evidence="1 2">ZX01</strain>
    </source>
</reference>
<organism evidence="1 2">
    <name type="scientific">Streptomyces kanasensis</name>
    <dbReference type="NCBI Taxonomy" id="936756"/>
    <lineage>
        <taxon>Bacteria</taxon>
        <taxon>Bacillati</taxon>
        <taxon>Actinomycetota</taxon>
        <taxon>Actinomycetes</taxon>
        <taxon>Kitasatosporales</taxon>
        <taxon>Streptomycetaceae</taxon>
        <taxon>Streptomyces</taxon>
    </lineage>
</organism>
<accession>A0A124ECZ7</accession>
<name>A0A124ECZ7_9ACTN</name>
<dbReference type="Proteomes" id="UP000054011">
    <property type="component" value="Unassembled WGS sequence"/>
</dbReference>
<keyword evidence="2" id="KW-1185">Reference proteome</keyword>
<proteinExistence type="predicted"/>
<evidence type="ECO:0000313" key="2">
    <source>
        <dbReference type="Proteomes" id="UP000054011"/>
    </source>
</evidence>
<dbReference type="STRING" id="936756.ATE80_08690"/>
<dbReference type="EMBL" id="LNSV01000015">
    <property type="protein sequence ID" value="KUH39171.1"/>
    <property type="molecule type" value="Genomic_DNA"/>
</dbReference>
<dbReference type="AlphaFoldDB" id="A0A124ECZ7"/>
<comment type="caution">
    <text evidence="1">The sequence shown here is derived from an EMBL/GenBank/DDBJ whole genome shotgun (WGS) entry which is preliminary data.</text>
</comment>
<gene>
    <name evidence="1" type="ORF">ATE80_08690</name>
</gene>
<protein>
    <submittedName>
        <fullName evidence="1">Uncharacterized protein</fullName>
    </submittedName>
</protein>